<gene>
    <name evidence="2" type="ORF">RM445_31510</name>
</gene>
<name>A0ABU2NKP5_9PSEU</name>
<evidence type="ECO:0000313" key="3">
    <source>
        <dbReference type="Proteomes" id="UP001183202"/>
    </source>
</evidence>
<keyword evidence="3" id="KW-1185">Reference proteome</keyword>
<accession>A0ABU2NKP5</accession>
<reference evidence="3" key="1">
    <citation type="submission" date="2023-07" db="EMBL/GenBank/DDBJ databases">
        <title>30 novel species of actinomycetes from the DSMZ collection.</title>
        <authorList>
            <person name="Nouioui I."/>
        </authorList>
    </citation>
    <scope>NUCLEOTIDE SEQUENCE [LARGE SCALE GENOMIC DNA]</scope>
    <source>
        <strain evidence="3">DSM 45834</strain>
    </source>
</reference>
<dbReference type="RefSeq" id="WP_311560521.1">
    <property type="nucleotide sequence ID" value="NZ_JAVREJ010000061.1"/>
</dbReference>
<feature type="compositionally biased region" description="Low complexity" evidence="1">
    <location>
        <begin position="413"/>
        <end position="424"/>
    </location>
</feature>
<comment type="caution">
    <text evidence="2">The sequence shown here is derived from an EMBL/GenBank/DDBJ whole genome shotgun (WGS) entry which is preliminary data.</text>
</comment>
<proteinExistence type="predicted"/>
<evidence type="ECO:0000256" key="1">
    <source>
        <dbReference type="SAM" id="MobiDB-lite"/>
    </source>
</evidence>
<feature type="compositionally biased region" description="Pro residues" evidence="1">
    <location>
        <begin position="394"/>
        <end position="412"/>
    </location>
</feature>
<organism evidence="2 3">
    <name type="scientific">Pseudonocardia charpentierae</name>
    <dbReference type="NCBI Taxonomy" id="3075545"/>
    <lineage>
        <taxon>Bacteria</taxon>
        <taxon>Bacillati</taxon>
        <taxon>Actinomycetota</taxon>
        <taxon>Actinomycetes</taxon>
        <taxon>Pseudonocardiales</taxon>
        <taxon>Pseudonocardiaceae</taxon>
        <taxon>Pseudonocardia</taxon>
    </lineage>
</organism>
<sequence>MIRALAKRFAETGGAREDALLVHPAQLNLWLDEVWSSLSNLPVLPGGDELGAAFLGDPGIVGALAMPPPFLSAPPMAPSGITLDDPRAWSGTPGPPHPAAVSFFPHHLMYAYLVECTGAEVVVLEVIRRLVAGETLGSLSPDGARWRRTTEELIFRDAPPFSIASVVSEARLFSRVSRRNAYWRMFGYDLPHPIAPGTGGSVGQDWKAHVGLGANTDFRAKWSELLRQVWLGLENSANTSGANPTDPSYVAFLCSSIQDMLNNRRIGGNLAHEEFVHVTLMSWLHLTLESDTPIVRDLKAEATSPADRLARIAQRVGMSPAARSRELFRLAEPMSCLLRAIEAGLFSEPIAASALFDPTRPLGIEMRDIIDGWQSATGERVKDRPVGAAMVPLSPQPLRLPTPGTPPAPAPAAVPSTPLLAPAPVGATNGHGR</sequence>
<dbReference type="EMBL" id="JAVREJ010000061">
    <property type="protein sequence ID" value="MDT0354013.1"/>
    <property type="molecule type" value="Genomic_DNA"/>
</dbReference>
<feature type="region of interest" description="Disordered" evidence="1">
    <location>
        <begin position="393"/>
        <end position="433"/>
    </location>
</feature>
<evidence type="ECO:0000313" key="2">
    <source>
        <dbReference type="EMBL" id="MDT0354013.1"/>
    </source>
</evidence>
<dbReference type="Proteomes" id="UP001183202">
    <property type="component" value="Unassembled WGS sequence"/>
</dbReference>
<protein>
    <submittedName>
        <fullName evidence="2">Uncharacterized protein</fullName>
    </submittedName>
</protein>